<gene>
    <name evidence="9" type="primary">fliQ</name>
    <name evidence="9" type="ORF">E7215_06325</name>
    <name evidence="8" type="ORF">IO99_01320</name>
</gene>
<evidence type="ECO:0000256" key="6">
    <source>
        <dbReference type="ARBA" id="ARBA00023136"/>
    </source>
</evidence>
<evidence type="ECO:0000256" key="3">
    <source>
        <dbReference type="ARBA" id="ARBA00022475"/>
    </source>
</evidence>
<feature type="transmembrane region" description="Helical" evidence="7">
    <location>
        <begin position="51"/>
        <end position="74"/>
    </location>
</feature>
<evidence type="ECO:0000313" key="9">
    <source>
        <dbReference type="EMBL" id="MBE6059773.1"/>
    </source>
</evidence>
<proteinExistence type="inferred from homology"/>
<organism evidence="8 10">
    <name type="scientific">Clostridium sulfidigenes</name>
    <dbReference type="NCBI Taxonomy" id="318464"/>
    <lineage>
        <taxon>Bacteria</taxon>
        <taxon>Bacillati</taxon>
        <taxon>Bacillota</taxon>
        <taxon>Clostridia</taxon>
        <taxon>Eubacteriales</taxon>
        <taxon>Clostridiaceae</taxon>
        <taxon>Clostridium</taxon>
    </lineage>
</organism>
<evidence type="ECO:0000313" key="8">
    <source>
        <dbReference type="EMBL" id="KEZ88829.1"/>
    </source>
</evidence>
<keyword evidence="3" id="KW-1003">Cell membrane</keyword>
<evidence type="ECO:0000256" key="4">
    <source>
        <dbReference type="ARBA" id="ARBA00022692"/>
    </source>
</evidence>
<accession>A0A084JIP5</accession>
<reference evidence="9" key="2">
    <citation type="submission" date="2019-04" db="EMBL/GenBank/DDBJ databases">
        <title>Evolution of Biomass-Degrading Anaerobic Consortia Revealed by Metagenomics.</title>
        <authorList>
            <person name="Peng X."/>
        </authorList>
    </citation>
    <scope>NUCLEOTIDE SEQUENCE</scope>
    <source>
        <strain evidence="9">SIG254</strain>
    </source>
</reference>
<reference evidence="8 10" key="1">
    <citation type="submission" date="2014-07" db="EMBL/GenBank/DDBJ databases">
        <title>Draft genome of Clostridium sulfidigenes 113A isolated from sediments associated with methane hydrate from Krishna Godavari basin.</title>
        <authorList>
            <person name="Honkalas V.S."/>
            <person name="Dabir A.P."/>
            <person name="Arora P."/>
            <person name="Dhakephalkar P.K."/>
        </authorList>
    </citation>
    <scope>NUCLEOTIDE SEQUENCE [LARGE SCALE GENOMIC DNA]</scope>
    <source>
        <strain evidence="8 10">113A</strain>
    </source>
</reference>
<keyword evidence="8" id="KW-0282">Flagellum</keyword>
<feature type="transmembrane region" description="Helical" evidence="7">
    <location>
        <begin position="20"/>
        <end position="39"/>
    </location>
</feature>
<dbReference type="InterPro" id="IPR002191">
    <property type="entry name" value="Bac_export_3"/>
</dbReference>
<keyword evidence="4 7" id="KW-0812">Transmembrane</keyword>
<evidence type="ECO:0000256" key="5">
    <source>
        <dbReference type="ARBA" id="ARBA00022989"/>
    </source>
</evidence>
<dbReference type="Proteomes" id="UP000768462">
    <property type="component" value="Unassembled WGS sequence"/>
</dbReference>
<dbReference type="EMBL" id="SVCM01000073">
    <property type="protein sequence ID" value="MBE6059773.1"/>
    <property type="molecule type" value="Genomic_DNA"/>
</dbReference>
<dbReference type="PANTHER" id="PTHR34040">
    <property type="entry name" value="FLAGELLAR BIOSYNTHETIC PROTEIN FLIQ"/>
    <property type="match status" value="1"/>
</dbReference>
<protein>
    <submittedName>
        <fullName evidence="8">Flagellar biosynthesis protein FliQ</fullName>
    </submittedName>
    <submittedName>
        <fullName evidence="9">Flagellar type III secretion system protein FliQ</fullName>
    </submittedName>
</protein>
<evidence type="ECO:0000256" key="7">
    <source>
        <dbReference type="SAM" id="Phobius"/>
    </source>
</evidence>
<evidence type="ECO:0000256" key="2">
    <source>
        <dbReference type="ARBA" id="ARBA00006156"/>
    </source>
</evidence>
<dbReference type="PANTHER" id="PTHR34040:SF2">
    <property type="entry name" value="FLAGELLAR BIOSYNTHETIC PROTEIN FLIQ"/>
    <property type="match status" value="1"/>
</dbReference>
<keyword evidence="6 7" id="KW-0472">Membrane</keyword>
<sequence>MTQTMVVAILQDMVKTALMAAGPILLTATAVGLLISIFQATTQIQEQTLTFVPKIIAVAIVGIITATFIGNTVIGFTQRIFSIISNIGA</sequence>
<keyword evidence="8" id="KW-0966">Cell projection</keyword>
<dbReference type="AlphaFoldDB" id="A0A084JIP5"/>
<dbReference type="PRINTS" id="PR00952">
    <property type="entry name" value="TYPE3IMQPROT"/>
</dbReference>
<dbReference type="RefSeq" id="WP_035129252.1">
    <property type="nucleotide sequence ID" value="NZ_JBQHQR010000004.1"/>
</dbReference>
<keyword evidence="5 7" id="KW-1133">Transmembrane helix</keyword>
<dbReference type="Proteomes" id="UP000028542">
    <property type="component" value="Unassembled WGS sequence"/>
</dbReference>
<comment type="caution">
    <text evidence="8">The sequence shown here is derived from an EMBL/GenBank/DDBJ whole genome shotgun (WGS) entry which is preliminary data.</text>
</comment>
<evidence type="ECO:0000256" key="1">
    <source>
        <dbReference type="ARBA" id="ARBA00004651"/>
    </source>
</evidence>
<dbReference type="Pfam" id="PF01313">
    <property type="entry name" value="Bac_export_3"/>
    <property type="match status" value="1"/>
</dbReference>
<name>A0A084JIP5_9CLOT</name>
<evidence type="ECO:0000313" key="10">
    <source>
        <dbReference type="Proteomes" id="UP000028542"/>
    </source>
</evidence>
<keyword evidence="8" id="KW-0969">Cilium</keyword>
<dbReference type="GO" id="GO:0005886">
    <property type="term" value="C:plasma membrane"/>
    <property type="evidence" value="ECO:0007669"/>
    <property type="project" value="UniProtKB-SubCell"/>
</dbReference>
<dbReference type="EMBL" id="JPMD01000001">
    <property type="protein sequence ID" value="KEZ88829.1"/>
    <property type="molecule type" value="Genomic_DNA"/>
</dbReference>
<dbReference type="GO" id="GO:0009306">
    <property type="term" value="P:protein secretion"/>
    <property type="evidence" value="ECO:0007669"/>
    <property type="project" value="InterPro"/>
</dbReference>
<comment type="similarity">
    <text evidence="2">Belongs to the FliQ/MopD/SpaQ family.</text>
</comment>
<keyword evidence="10" id="KW-1185">Reference proteome</keyword>
<dbReference type="eggNOG" id="COG1987">
    <property type="taxonomic scope" value="Bacteria"/>
</dbReference>
<dbReference type="STRING" id="318464.IO99_01320"/>
<comment type="subcellular location">
    <subcellularLocation>
        <location evidence="1">Cell membrane</location>
        <topology evidence="1">Multi-pass membrane protein</topology>
    </subcellularLocation>
</comment>
<dbReference type="PIRSF" id="PIRSF004669">
    <property type="entry name" value="FliQ"/>
    <property type="match status" value="1"/>
</dbReference>